<dbReference type="STRING" id="436010.A0A166RZA0"/>
<dbReference type="Proteomes" id="UP000076532">
    <property type="component" value="Unassembled WGS sequence"/>
</dbReference>
<evidence type="ECO:0000256" key="2">
    <source>
        <dbReference type="ARBA" id="ARBA00022630"/>
    </source>
</evidence>
<keyword evidence="4" id="KW-0560">Oxidoreductase</keyword>
<dbReference type="PANTHER" id="PTHR43735">
    <property type="entry name" value="APOPTOSIS-INDUCING FACTOR 1"/>
    <property type="match status" value="1"/>
</dbReference>
<evidence type="ECO:0000256" key="4">
    <source>
        <dbReference type="ARBA" id="ARBA00023002"/>
    </source>
</evidence>
<dbReference type="EMBL" id="KV417501">
    <property type="protein sequence ID" value="KZP28824.1"/>
    <property type="molecule type" value="Genomic_DNA"/>
</dbReference>
<dbReference type="PANTHER" id="PTHR43735:SF3">
    <property type="entry name" value="FERROPTOSIS SUPPRESSOR PROTEIN 1"/>
    <property type="match status" value="1"/>
</dbReference>
<protein>
    <submittedName>
        <fullName evidence="6">FAD/NAD-P-binding domain-containing protein</fullName>
    </submittedName>
</protein>
<comment type="similarity">
    <text evidence="1">Belongs to the FAD-dependent oxidoreductase family.</text>
</comment>
<evidence type="ECO:0000256" key="3">
    <source>
        <dbReference type="ARBA" id="ARBA00022827"/>
    </source>
</evidence>
<gene>
    <name evidence="6" type="ORF">FIBSPDRAFT_816610</name>
</gene>
<dbReference type="GO" id="GO:0050660">
    <property type="term" value="F:flavin adenine dinucleotide binding"/>
    <property type="evidence" value="ECO:0007669"/>
    <property type="project" value="TreeGrafter"/>
</dbReference>
<dbReference type="AlphaFoldDB" id="A0A166RZA0"/>
<dbReference type="PRINTS" id="PR00411">
    <property type="entry name" value="PNDRDTASEI"/>
</dbReference>
<dbReference type="Pfam" id="PF07992">
    <property type="entry name" value="Pyr_redox_2"/>
    <property type="match status" value="1"/>
</dbReference>
<dbReference type="GO" id="GO:0005737">
    <property type="term" value="C:cytoplasm"/>
    <property type="evidence" value="ECO:0007669"/>
    <property type="project" value="TreeGrafter"/>
</dbReference>
<proteinExistence type="inferred from homology"/>
<dbReference type="Gene3D" id="3.50.50.100">
    <property type="match status" value="1"/>
</dbReference>
<evidence type="ECO:0000313" key="6">
    <source>
        <dbReference type="EMBL" id="KZP28824.1"/>
    </source>
</evidence>
<dbReference type="OrthoDB" id="202203at2759"/>
<keyword evidence="2" id="KW-0285">Flavoprotein</keyword>
<accession>A0A166RZA0</accession>
<organism evidence="6 7">
    <name type="scientific">Athelia psychrophila</name>
    <dbReference type="NCBI Taxonomy" id="1759441"/>
    <lineage>
        <taxon>Eukaryota</taxon>
        <taxon>Fungi</taxon>
        <taxon>Dikarya</taxon>
        <taxon>Basidiomycota</taxon>
        <taxon>Agaricomycotina</taxon>
        <taxon>Agaricomycetes</taxon>
        <taxon>Agaricomycetidae</taxon>
        <taxon>Atheliales</taxon>
        <taxon>Atheliaceae</taxon>
        <taxon>Athelia</taxon>
    </lineage>
</organism>
<evidence type="ECO:0000256" key="1">
    <source>
        <dbReference type="ARBA" id="ARBA00006442"/>
    </source>
</evidence>
<dbReference type="SUPFAM" id="SSF51905">
    <property type="entry name" value="FAD/NAD(P)-binding domain"/>
    <property type="match status" value="1"/>
</dbReference>
<keyword evidence="3" id="KW-0274">FAD</keyword>
<evidence type="ECO:0000313" key="7">
    <source>
        <dbReference type="Proteomes" id="UP000076532"/>
    </source>
</evidence>
<keyword evidence="7" id="KW-1185">Reference proteome</keyword>
<reference evidence="6 7" key="1">
    <citation type="journal article" date="2016" name="Mol. Biol. Evol.">
        <title>Comparative Genomics of Early-Diverging Mushroom-Forming Fungi Provides Insights into the Origins of Lignocellulose Decay Capabilities.</title>
        <authorList>
            <person name="Nagy L.G."/>
            <person name="Riley R."/>
            <person name="Tritt A."/>
            <person name="Adam C."/>
            <person name="Daum C."/>
            <person name="Floudas D."/>
            <person name="Sun H."/>
            <person name="Yadav J.S."/>
            <person name="Pangilinan J."/>
            <person name="Larsson K.H."/>
            <person name="Matsuura K."/>
            <person name="Barry K."/>
            <person name="Labutti K."/>
            <person name="Kuo R."/>
            <person name="Ohm R.A."/>
            <person name="Bhattacharya S.S."/>
            <person name="Shirouzu T."/>
            <person name="Yoshinaga Y."/>
            <person name="Martin F.M."/>
            <person name="Grigoriev I.V."/>
            <person name="Hibbett D.S."/>
        </authorList>
    </citation>
    <scope>NUCLEOTIDE SEQUENCE [LARGE SCALE GENOMIC DNA]</scope>
    <source>
        <strain evidence="6 7">CBS 109695</strain>
    </source>
</reference>
<dbReference type="PRINTS" id="PR00368">
    <property type="entry name" value="FADPNR"/>
</dbReference>
<dbReference type="GO" id="GO:0004174">
    <property type="term" value="F:electron-transferring-flavoprotein dehydrogenase activity"/>
    <property type="evidence" value="ECO:0007669"/>
    <property type="project" value="TreeGrafter"/>
</dbReference>
<name>A0A166RZA0_9AGAM</name>
<dbReference type="InterPro" id="IPR036188">
    <property type="entry name" value="FAD/NAD-bd_sf"/>
</dbReference>
<feature type="domain" description="FAD/NAD(P)-binding" evidence="5">
    <location>
        <begin position="4"/>
        <end position="292"/>
    </location>
</feature>
<evidence type="ECO:0000259" key="5">
    <source>
        <dbReference type="Pfam" id="PF07992"/>
    </source>
</evidence>
<dbReference type="InterPro" id="IPR023753">
    <property type="entry name" value="FAD/NAD-binding_dom"/>
</dbReference>
<sequence length="371" mass="38973">MSKTVVVVGGGPAGLAVARDLSTKLGPLGYNLILINARPFHVHLIAAARMTVSAVDRLEDSALLPFDKIFANGVGSVKVGTVASITENDGGQGGVVTLADGETVSYGYLVLAPGSRWNDNFALPNDKEAITEHLAKWRHKFESAQDIVLAGGGAVGLETAGEIKDIWPSKNVTIVHSGDMLFNDTYPASFRKYVAKTFTARGVKIVYGDYIDDFPTEKAAGVTTRNGKKLNADLVLATTGPLPNTAFVSSLGSAVLNKRGSIIVKPTLQLFAHPNIYAAGDVIDWAEQKQAAKVAGHAAVVAKNIVSAIQGKPTVALYKGGTEMIVLTNGKAGGAAFFNVLWGISLGAWFARLVKSKDLLIGFARKGVGLS</sequence>